<dbReference type="PANTHER" id="PTHR22642">
    <property type="entry name" value="IMIDAZOLONEPROPIONASE"/>
    <property type="match status" value="1"/>
</dbReference>
<feature type="domain" description="Amidohydrolase 3" evidence="1">
    <location>
        <begin position="64"/>
        <end position="547"/>
    </location>
</feature>
<evidence type="ECO:0000259" key="1">
    <source>
        <dbReference type="Pfam" id="PF07969"/>
    </source>
</evidence>
<dbReference type="AlphaFoldDB" id="A0A6A6UTI7"/>
<gene>
    <name evidence="2" type="ORF">BT63DRAFT_20833</name>
</gene>
<dbReference type="InterPro" id="IPR032466">
    <property type="entry name" value="Metal_Hydrolase"/>
</dbReference>
<dbReference type="GO" id="GO:0016810">
    <property type="term" value="F:hydrolase activity, acting on carbon-nitrogen (but not peptide) bonds"/>
    <property type="evidence" value="ECO:0007669"/>
    <property type="project" value="InterPro"/>
</dbReference>
<keyword evidence="2" id="KW-0378">Hydrolase</keyword>
<dbReference type="InterPro" id="IPR011059">
    <property type="entry name" value="Metal-dep_hydrolase_composite"/>
</dbReference>
<evidence type="ECO:0000313" key="2">
    <source>
        <dbReference type="EMBL" id="KAF2674793.1"/>
    </source>
</evidence>
<dbReference type="InterPro" id="IPR013108">
    <property type="entry name" value="Amidohydro_3"/>
</dbReference>
<dbReference type="Proteomes" id="UP000799302">
    <property type="component" value="Unassembled WGS sequence"/>
</dbReference>
<dbReference type="Pfam" id="PF07969">
    <property type="entry name" value="Amidohydro_3"/>
    <property type="match status" value="1"/>
</dbReference>
<name>A0A6A6UTI7_9PEZI</name>
<dbReference type="CDD" id="cd01300">
    <property type="entry name" value="YtcJ_like"/>
    <property type="match status" value="1"/>
</dbReference>
<dbReference type="Gene3D" id="3.10.310.70">
    <property type="match status" value="1"/>
</dbReference>
<dbReference type="OrthoDB" id="3501663at2759"/>
<dbReference type="Gene3D" id="3.20.20.140">
    <property type="entry name" value="Metal-dependent hydrolases"/>
    <property type="match status" value="1"/>
</dbReference>
<keyword evidence="3" id="KW-1185">Reference proteome</keyword>
<dbReference type="InterPro" id="IPR033932">
    <property type="entry name" value="YtcJ-like"/>
</dbReference>
<evidence type="ECO:0000313" key="3">
    <source>
        <dbReference type="Proteomes" id="UP000799302"/>
    </source>
</evidence>
<organism evidence="2 3">
    <name type="scientific">Microthyrium microscopicum</name>
    <dbReference type="NCBI Taxonomy" id="703497"/>
    <lineage>
        <taxon>Eukaryota</taxon>
        <taxon>Fungi</taxon>
        <taxon>Dikarya</taxon>
        <taxon>Ascomycota</taxon>
        <taxon>Pezizomycotina</taxon>
        <taxon>Dothideomycetes</taxon>
        <taxon>Dothideomycetes incertae sedis</taxon>
        <taxon>Microthyriales</taxon>
        <taxon>Microthyriaceae</taxon>
        <taxon>Microthyrium</taxon>
    </lineage>
</organism>
<dbReference type="SUPFAM" id="SSF51556">
    <property type="entry name" value="Metallo-dependent hydrolases"/>
    <property type="match status" value="1"/>
</dbReference>
<dbReference type="EMBL" id="MU004230">
    <property type="protein sequence ID" value="KAF2674793.1"/>
    <property type="molecule type" value="Genomic_DNA"/>
</dbReference>
<proteinExistence type="predicted"/>
<sequence length="551" mass="59960">MSSTNVATSSGRLFINGRFFSSNLSNDTKPYFWDCMFVKDGTIEYVGHKEDDIVHELTWNGQSEVIDLQGKIVLPGFIDAHMHLLLLGQSLQKLDLDNCKNLKDIRQTIGDYVKWNSSVERILCRGWMQSMTDGEAKASMLDDLSDKPIFIDSKDLHSTWCNSPALQELGIDSLGDPAGGIIERDASGKPSGLVSESVVLNTVWPHLATVASMDEKKTALRAAISAYNTSGYTGLVDMAMDENGWAAILALQDEDGPLPIRISAYWLITPSRDKDVCLAQVDRAITLSKRYNSRLSPDLRIVGIKVICDGVIDACTAALLEPYSKNAVSIDPLWTADMLWPVVQKADQAGLQCALHAIGDAAVRLAIDAIEQNCTPGKRHRIEHLEMTSPEDGKRLGELGITASIQPVHSDPAILRAWPDLLGPKTLGRAFAYKDFADGGATIAIGSDSPTAPWSPLANLYVATTRKSAKDPKAEDAAVNSHFALSLYQAITGATAGAAYSSFAEGMYGELKAGLKADFVVVDMMYDPVTLLEARVLQTWFSGRKVYDIIS</sequence>
<protein>
    <submittedName>
        <fullName evidence="2">Amidohydrolase 3</fullName>
    </submittedName>
</protein>
<dbReference type="SUPFAM" id="SSF51338">
    <property type="entry name" value="Composite domain of metallo-dependent hydrolases"/>
    <property type="match status" value="1"/>
</dbReference>
<accession>A0A6A6UTI7</accession>
<reference evidence="2" key="1">
    <citation type="journal article" date="2020" name="Stud. Mycol.">
        <title>101 Dothideomycetes genomes: a test case for predicting lifestyles and emergence of pathogens.</title>
        <authorList>
            <person name="Haridas S."/>
            <person name="Albert R."/>
            <person name="Binder M."/>
            <person name="Bloem J."/>
            <person name="Labutti K."/>
            <person name="Salamov A."/>
            <person name="Andreopoulos B."/>
            <person name="Baker S."/>
            <person name="Barry K."/>
            <person name="Bills G."/>
            <person name="Bluhm B."/>
            <person name="Cannon C."/>
            <person name="Castanera R."/>
            <person name="Culley D."/>
            <person name="Daum C."/>
            <person name="Ezra D."/>
            <person name="Gonzalez J."/>
            <person name="Henrissat B."/>
            <person name="Kuo A."/>
            <person name="Liang C."/>
            <person name="Lipzen A."/>
            <person name="Lutzoni F."/>
            <person name="Magnuson J."/>
            <person name="Mondo S."/>
            <person name="Nolan M."/>
            <person name="Ohm R."/>
            <person name="Pangilinan J."/>
            <person name="Park H.-J."/>
            <person name="Ramirez L."/>
            <person name="Alfaro M."/>
            <person name="Sun H."/>
            <person name="Tritt A."/>
            <person name="Yoshinaga Y."/>
            <person name="Zwiers L.-H."/>
            <person name="Turgeon B."/>
            <person name="Goodwin S."/>
            <person name="Spatafora J."/>
            <person name="Crous P."/>
            <person name="Grigoriev I."/>
        </authorList>
    </citation>
    <scope>NUCLEOTIDE SEQUENCE</scope>
    <source>
        <strain evidence="2">CBS 115976</strain>
    </source>
</reference>
<dbReference type="Gene3D" id="2.30.40.10">
    <property type="entry name" value="Urease, subunit C, domain 1"/>
    <property type="match status" value="1"/>
</dbReference>
<dbReference type="PANTHER" id="PTHR22642:SF20">
    <property type="entry name" value="AMIDOHYDROLASE 3 DOMAIN-CONTAINING PROTEIN"/>
    <property type="match status" value="1"/>
</dbReference>